<gene>
    <name evidence="2" type="ordered locus">NFA_39290</name>
</gene>
<evidence type="ECO:0000313" key="2">
    <source>
        <dbReference type="EMBL" id="BAD58777.1"/>
    </source>
</evidence>
<proteinExistence type="predicted"/>
<dbReference type="AlphaFoldDB" id="Q5YSR4"/>
<sequence length="467" mass="50458">MPLTPSYGDRRAGPVVRLYRRTERRLLELLAKTIAPGVGHLAVWALRLLMRLTRFRGDVATILDDTDRELPARLQEALTAAWRDGTTVARTDLPGPHAAADERALQRLIADTLASVRSTHQHVPRVMESAYRRIIDEAVRAEQTSGPAARARAVHRALNAFARQGITGFVDARGRRYDLVSYVEIAVRSAITRAEVDAYCAQAQADGHDLVIVSDVTGACELCRPFEGQVLSISGATVGAVSRAASNGRPVAVTVLCSIAEARARGLWHPGCRHTITVWTPDSPTPPRAVRRSEASRAASRRKFTADRATRARERAALVAAAAEPSRRKPVAASTPDRMSANGGGGGGNGASGGNANQPASPFDDAATPQEVGARLAQLHNLRVFGFDDGVELHAAQELARAIHDMMTKYPDADLESVGFRALDEAPTDYGVTYPDRSDDGTRRYARELAINIRYARDSRELGGVSK</sequence>
<feature type="region of interest" description="Disordered" evidence="1">
    <location>
        <begin position="279"/>
        <end position="366"/>
    </location>
</feature>
<dbReference type="Pfam" id="PF06152">
    <property type="entry name" value="Phage_min_cap2"/>
    <property type="match status" value="1"/>
</dbReference>
<dbReference type="KEGG" id="nfa:NFA_39290"/>
<feature type="compositionally biased region" description="Basic and acidic residues" evidence="1">
    <location>
        <begin position="304"/>
        <end position="316"/>
    </location>
</feature>
<dbReference type="eggNOG" id="ENOG5032RIQ">
    <property type="taxonomic scope" value="Bacteria"/>
</dbReference>
<dbReference type="RefSeq" id="WP_011210462.1">
    <property type="nucleotide sequence ID" value="NC_006361.1"/>
</dbReference>
<dbReference type="Proteomes" id="UP000006820">
    <property type="component" value="Chromosome"/>
</dbReference>
<keyword evidence="3" id="KW-1185">Reference proteome</keyword>
<name>Q5YSR4_NOCFA</name>
<dbReference type="EMBL" id="AP006618">
    <property type="protein sequence ID" value="BAD58777.1"/>
    <property type="molecule type" value="Genomic_DNA"/>
</dbReference>
<dbReference type="GO" id="GO:0005198">
    <property type="term" value="F:structural molecule activity"/>
    <property type="evidence" value="ECO:0007669"/>
    <property type="project" value="InterPro"/>
</dbReference>
<feature type="compositionally biased region" description="Gly residues" evidence="1">
    <location>
        <begin position="342"/>
        <end position="353"/>
    </location>
</feature>
<dbReference type="OrthoDB" id="3197444at2"/>
<accession>Q5YSR4</accession>
<evidence type="ECO:0000313" key="3">
    <source>
        <dbReference type="Proteomes" id="UP000006820"/>
    </source>
</evidence>
<organism evidence="2 3">
    <name type="scientific">Nocardia farcinica (strain IFM 10152)</name>
    <dbReference type="NCBI Taxonomy" id="247156"/>
    <lineage>
        <taxon>Bacteria</taxon>
        <taxon>Bacillati</taxon>
        <taxon>Actinomycetota</taxon>
        <taxon>Actinomycetes</taxon>
        <taxon>Mycobacteriales</taxon>
        <taxon>Nocardiaceae</taxon>
        <taxon>Nocardia</taxon>
    </lineage>
</organism>
<dbReference type="STRING" id="247156.NFA_39290"/>
<evidence type="ECO:0000256" key="1">
    <source>
        <dbReference type="SAM" id="MobiDB-lite"/>
    </source>
</evidence>
<reference evidence="2 3" key="1">
    <citation type="journal article" date="2004" name="Proc. Natl. Acad. Sci. U.S.A.">
        <title>The complete genomic sequence of Nocardia farcinica IFM 10152.</title>
        <authorList>
            <person name="Ishikawa J."/>
            <person name="Yamashita A."/>
            <person name="Mikami Y."/>
            <person name="Hoshino Y."/>
            <person name="Kurita H."/>
            <person name="Hotta K."/>
            <person name="Shiba T."/>
            <person name="Hattori M."/>
        </authorList>
    </citation>
    <scope>NUCLEOTIDE SEQUENCE [LARGE SCALE GENOMIC DNA]</scope>
    <source>
        <strain evidence="2 3">IFM 10152</strain>
    </source>
</reference>
<protein>
    <submittedName>
        <fullName evidence="2">Putative phage protein</fullName>
    </submittedName>
</protein>
<dbReference type="InterPro" id="IPR009319">
    <property type="entry name" value="Phage_A118_VSP1"/>
</dbReference>
<dbReference type="HOGENOM" id="CLU_585048_0_0_11"/>
<dbReference type="GeneID" id="61136495"/>